<evidence type="ECO:0000313" key="2">
    <source>
        <dbReference type="EMBL" id="PRO67277.1"/>
    </source>
</evidence>
<dbReference type="Proteomes" id="UP000243650">
    <property type="component" value="Unassembled WGS sequence"/>
</dbReference>
<proteinExistence type="predicted"/>
<dbReference type="EMBL" id="PVNS01000001">
    <property type="protein sequence ID" value="PRO67277.1"/>
    <property type="molecule type" value="Genomic_DNA"/>
</dbReference>
<dbReference type="AlphaFoldDB" id="A0A2P6MLV1"/>
<sequence length="86" mass="9668">MIPGRQSAVEQFRQLVPELFFFYSRKFEASSSRALFARLYSISGAGLWFKAQGSELLPCGAAARSRAEAKNESHRRPCRTLRSAVN</sequence>
<feature type="region of interest" description="Disordered" evidence="1">
    <location>
        <begin position="67"/>
        <end position="86"/>
    </location>
</feature>
<organism evidence="2 3">
    <name type="scientific">Alkalicoccus urumqiensis</name>
    <name type="common">Bacillus urumqiensis</name>
    <dbReference type="NCBI Taxonomy" id="1548213"/>
    <lineage>
        <taxon>Bacteria</taxon>
        <taxon>Bacillati</taxon>
        <taxon>Bacillota</taxon>
        <taxon>Bacilli</taxon>
        <taxon>Bacillales</taxon>
        <taxon>Bacillaceae</taxon>
        <taxon>Alkalicoccus</taxon>
    </lineage>
</organism>
<gene>
    <name evidence="2" type="ORF">C6I21_01585</name>
</gene>
<accession>A0A2P6MLV1</accession>
<protein>
    <submittedName>
        <fullName evidence="2">Uncharacterized protein</fullName>
    </submittedName>
</protein>
<name>A0A2P6MLV1_ALKUR</name>
<evidence type="ECO:0000313" key="3">
    <source>
        <dbReference type="Proteomes" id="UP000243650"/>
    </source>
</evidence>
<reference evidence="2 3" key="1">
    <citation type="submission" date="2018-03" db="EMBL/GenBank/DDBJ databases">
        <title>Bacillus urumqiensis sp. nov., a moderately haloalkaliphilic bacterium isolated from a salt lake.</title>
        <authorList>
            <person name="Zhao B."/>
            <person name="Liao Z."/>
        </authorList>
    </citation>
    <scope>NUCLEOTIDE SEQUENCE [LARGE SCALE GENOMIC DNA]</scope>
    <source>
        <strain evidence="2 3">BZ-SZ-XJ18</strain>
    </source>
</reference>
<keyword evidence="3" id="KW-1185">Reference proteome</keyword>
<comment type="caution">
    <text evidence="2">The sequence shown here is derived from an EMBL/GenBank/DDBJ whole genome shotgun (WGS) entry which is preliminary data.</text>
</comment>
<evidence type="ECO:0000256" key="1">
    <source>
        <dbReference type="SAM" id="MobiDB-lite"/>
    </source>
</evidence>